<reference evidence="2" key="1">
    <citation type="submission" date="2021-03" db="EMBL/GenBank/DDBJ databases">
        <title>Draft genome sequence of rust myrtle Austropuccinia psidii MF-1, a brazilian biotype.</title>
        <authorList>
            <person name="Quecine M.C."/>
            <person name="Pachon D.M.R."/>
            <person name="Bonatelli M.L."/>
            <person name="Correr F.H."/>
            <person name="Franceschini L.M."/>
            <person name="Leite T.F."/>
            <person name="Margarido G.R.A."/>
            <person name="Almeida C.A."/>
            <person name="Ferrarezi J.A."/>
            <person name="Labate C.A."/>
        </authorList>
    </citation>
    <scope>NUCLEOTIDE SEQUENCE</scope>
    <source>
        <strain evidence="2">MF-1</strain>
    </source>
</reference>
<evidence type="ECO:0000313" key="2">
    <source>
        <dbReference type="EMBL" id="MBW0463048.1"/>
    </source>
</evidence>
<comment type="caution">
    <text evidence="2">The sequence shown here is derived from an EMBL/GenBank/DDBJ whole genome shotgun (WGS) entry which is preliminary data.</text>
</comment>
<organism evidence="2 3">
    <name type="scientific">Austropuccinia psidii MF-1</name>
    <dbReference type="NCBI Taxonomy" id="1389203"/>
    <lineage>
        <taxon>Eukaryota</taxon>
        <taxon>Fungi</taxon>
        <taxon>Dikarya</taxon>
        <taxon>Basidiomycota</taxon>
        <taxon>Pucciniomycotina</taxon>
        <taxon>Pucciniomycetes</taxon>
        <taxon>Pucciniales</taxon>
        <taxon>Sphaerophragmiaceae</taxon>
        <taxon>Austropuccinia</taxon>
    </lineage>
</organism>
<dbReference type="Proteomes" id="UP000765509">
    <property type="component" value="Unassembled WGS sequence"/>
</dbReference>
<dbReference type="AlphaFoldDB" id="A0A9Q3BDC4"/>
<proteinExistence type="predicted"/>
<dbReference type="EMBL" id="AVOT02000474">
    <property type="protein sequence ID" value="MBW0463048.1"/>
    <property type="molecule type" value="Genomic_DNA"/>
</dbReference>
<sequence>MVVQYDNMASYQQRNNGTLKTLDCNVEKNPSLLPKTQYKQDQEPQLLYNHHTFGKDQSDQGEANRLRMPEPQSTDGGGTEGDNSVSSVSLELMTKDLFKQRNSRNQNNALQA</sequence>
<feature type="region of interest" description="Disordered" evidence="1">
    <location>
        <begin position="41"/>
        <end position="112"/>
    </location>
</feature>
<feature type="compositionally biased region" description="Polar residues" evidence="1">
    <location>
        <begin position="103"/>
        <end position="112"/>
    </location>
</feature>
<keyword evidence="3" id="KW-1185">Reference proteome</keyword>
<gene>
    <name evidence="2" type="ORF">O181_002763</name>
</gene>
<evidence type="ECO:0000313" key="3">
    <source>
        <dbReference type="Proteomes" id="UP000765509"/>
    </source>
</evidence>
<feature type="compositionally biased region" description="Polar residues" evidence="1">
    <location>
        <begin position="7"/>
        <end position="19"/>
    </location>
</feature>
<protein>
    <submittedName>
        <fullName evidence="2">Uncharacterized protein</fullName>
    </submittedName>
</protein>
<feature type="compositionally biased region" description="Basic and acidic residues" evidence="1">
    <location>
        <begin position="53"/>
        <end position="68"/>
    </location>
</feature>
<accession>A0A9Q3BDC4</accession>
<name>A0A9Q3BDC4_9BASI</name>
<feature type="region of interest" description="Disordered" evidence="1">
    <location>
        <begin position="1"/>
        <end position="22"/>
    </location>
</feature>
<evidence type="ECO:0000256" key="1">
    <source>
        <dbReference type="SAM" id="MobiDB-lite"/>
    </source>
</evidence>